<feature type="region of interest" description="Disordered" evidence="6">
    <location>
        <begin position="254"/>
        <end position="302"/>
    </location>
</feature>
<dbReference type="Pfam" id="PF02144">
    <property type="entry name" value="Rad1"/>
    <property type="match status" value="1"/>
</dbReference>
<dbReference type="GO" id="GO:0000077">
    <property type="term" value="P:DNA damage checkpoint signaling"/>
    <property type="evidence" value="ECO:0007669"/>
    <property type="project" value="InterPro"/>
</dbReference>
<comment type="subcellular location">
    <subcellularLocation>
        <location evidence="1">Nucleus</location>
    </subcellularLocation>
</comment>
<feature type="compositionally biased region" description="Pro residues" evidence="6">
    <location>
        <begin position="93"/>
        <end position="104"/>
    </location>
</feature>
<evidence type="ECO:0000256" key="1">
    <source>
        <dbReference type="ARBA" id="ARBA00004123"/>
    </source>
</evidence>
<keyword evidence="4" id="KW-0234">DNA repair</keyword>
<dbReference type="AlphaFoldDB" id="A0A5C5FZ07"/>
<proteinExistence type="inferred from homology"/>
<feature type="compositionally biased region" description="Acidic residues" evidence="6">
    <location>
        <begin position="289"/>
        <end position="301"/>
    </location>
</feature>
<reference evidence="7 8" key="1">
    <citation type="submission" date="2019-03" db="EMBL/GenBank/DDBJ databases">
        <title>Rhodosporidium diobovatum UCD-FST 08-225 genome sequencing, assembly, and annotation.</title>
        <authorList>
            <person name="Fakankun I.U."/>
            <person name="Fristensky B."/>
            <person name="Levin D.B."/>
        </authorList>
    </citation>
    <scope>NUCLEOTIDE SEQUENCE [LARGE SCALE GENOMIC DNA]</scope>
    <source>
        <strain evidence="7 8">UCD-FST 08-225</strain>
    </source>
</reference>
<dbReference type="InterPro" id="IPR003021">
    <property type="entry name" value="Rad1_Rec1_Rad17"/>
</dbReference>
<feature type="compositionally biased region" description="Low complexity" evidence="6">
    <location>
        <begin position="83"/>
        <end position="92"/>
    </location>
</feature>
<feature type="compositionally biased region" description="Basic and acidic residues" evidence="6">
    <location>
        <begin position="163"/>
        <end position="172"/>
    </location>
</feature>
<keyword evidence="5" id="KW-0539">Nucleus</keyword>
<dbReference type="GO" id="GO:0006281">
    <property type="term" value="P:DNA repair"/>
    <property type="evidence" value="ECO:0007669"/>
    <property type="project" value="UniProtKB-KW"/>
</dbReference>
<dbReference type="EMBL" id="SOZI01000043">
    <property type="protein sequence ID" value="TNY21469.1"/>
    <property type="molecule type" value="Genomic_DNA"/>
</dbReference>
<evidence type="ECO:0000256" key="2">
    <source>
        <dbReference type="ARBA" id="ARBA00010991"/>
    </source>
</evidence>
<accession>A0A5C5FZ07</accession>
<dbReference type="GO" id="GO:0030896">
    <property type="term" value="C:checkpoint clamp complex"/>
    <property type="evidence" value="ECO:0007669"/>
    <property type="project" value="TreeGrafter"/>
</dbReference>
<organism evidence="7 8">
    <name type="scientific">Rhodotorula diobovata</name>
    <dbReference type="NCBI Taxonomy" id="5288"/>
    <lineage>
        <taxon>Eukaryota</taxon>
        <taxon>Fungi</taxon>
        <taxon>Dikarya</taxon>
        <taxon>Basidiomycota</taxon>
        <taxon>Pucciniomycotina</taxon>
        <taxon>Microbotryomycetes</taxon>
        <taxon>Sporidiobolales</taxon>
        <taxon>Sporidiobolaceae</taxon>
        <taxon>Rhodotorula</taxon>
    </lineage>
</organism>
<dbReference type="OrthoDB" id="337581at2759"/>
<dbReference type="STRING" id="5288.A0A5C5FZ07"/>
<dbReference type="PANTHER" id="PTHR10870:SF0">
    <property type="entry name" value="CELL CYCLE CHECKPOINT PROTEIN RAD1"/>
    <property type="match status" value="1"/>
</dbReference>
<comment type="similarity">
    <text evidence="2">Belongs to the rad1 family.</text>
</comment>
<feature type="region of interest" description="Disordered" evidence="6">
    <location>
        <begin position="81"/>
        <end position="104"/>
    </location>
</feature>
<keyword evidence="3" id="KW-0227">DNA damage</keyword>
<evidence type="ECO:0000256" key="6">
    <source>
        <dbReference type="SAM" id="MobiDB-lite"/>
    </source>
</evidence>
<comment type="caution">
    <text evidence="7">The sequence shown here is derived from an EMBL/GenBank/DDBJ whole genome shotgun (WGS) entry which is preliminary data.</text>
</comment>
<dbReference type="Proteomes" id="UP000311382">
    <property type="component" value="Unassembled WGS sequence"/>
</dbReference>
<keyword evidence="8" id="KW-1185">Reference proteome</keyword>
<evidence type="ECO:0000256" key="5">
    <source>
        <dbReference type="ARBA" id="ARBA00023242"/>
    </source>
</evidence>
<dbReference type="PRINTS" id="PR01245">
    <property type="entry name" value="RAD1REC1"/>
</dbReference>
<feature type="region of interest" description="Disordered" evidence="6">
    <location>
        <begin position="128"/>
        <end position="191"/>
    </location>
</feature>
<evidence type="ECO:0000256" key="4">
    <source>
        <dbReference type="ARBA" id="ARBA00023204"/>
    </source>
</evidence>
<evidence type="ECO:0000313" key="7">
    <source>
        <dbReference type="EMBL" id="TNY21469.1"/>
    </source>
</evidence>
<evidence type="ECO:0000313" key="8">
    <source>
        <dbReference type="Proteomes" id="UP000311382"/>
    </source>
</evidence>
<evidence type="ECO:0000256" key="3">
    <source>
        <dbReference type="ARBA" id="ARBA00022763"/>
    </source>
</evidence>
<dbReference type="Gene3D" id="3.70.10.10">
    <property type="match status" value="2"/>
</dbReference>
<sequence>MSDHGAHEPLILVATMPDVRPLASILRSLSFRNQATVKIGVEGLVVTVEEGRSLQAHAYISRDAFSSYAFSLSPSDPAAYVDAPAPRSSPSASPSPHPPTPPPYCQLTLSLSTVLECLNIFGNAGAGGGANPFKREGGREGEGEDEAPGGSGGGWRGGGRRRRSDEGEDGGRRGARKSAAQEEGKTTSLRVSYAGQGEPLVMLLEEGGIVTRCEITTYEPEGLLDLAFPDSAKVLRMIIKSDGLRDALSELPPSSEKLTFSFSPPSEARAGASGARYGTFGARRGGEAGEGEGEEEEEEEVPVFRIESVGTMGSTEMDYTDDKDVLETFECEYPIRNTYKFSHIQLTKHALASAIKVSIRTDEEGLISLQFMIPLSPRGARASVAEGKIGFVEFLCVPLDEY</sequence>
<gene>
    <name evidence="7" type="ORF">DMC30DRAFT_446173</name>
</gene>
<dbReference type="PANTHER" id="PTHR10870">
    <property type="entry name" value="CELL CYCLE CHECKPOINT PROTEIN RAD1"/>
    <property type="match status" value="1"/>
</dbReference>
<name>A0A5C5FZ07_9BASI</name>
<protein>
    <submittedName>
        <fullName evidence="7">Rad1/Rec1/Rad17</fullName>
    </submittedName>
</protein>